<dbReference type="EMBL" id="JBHRXV010000009">
    <property type="protein sequence ID" value="MFC3712929.1"/>
    <property type="molecule type" value="Genomic_DNA"/>
</dbReference>
<comment type="caution">
    <text evidence="16">The sequence shown here is derived from an EMBL/GenBank/DDBJ whole genome shotgun (WGS) entry which is preliminary data.</text>
</comment>
<dbReference type="Gene3D" id="2.170.130.10">
    <property type="entry name" value="TonB-dependent receptor, plug domain"/>
    <property type="match status" value="1"/>
</dbReference>
<dbReference type="PROSITE" id="PS52016">
    <property type="entry name" value="TONB_DEPENDENT_REC_3"/>
    <property type="match status" value="1"/>
</dbReference>
<dbReference type="PANTHER" id="PTHR47234">
    <property type="match status" value="1"/>
</dbReference>
<evidence type="ECO:0000256" key="4">
    <source>
        <dbReference type="ARBA" id="ARBA00022692"/>
    </source>
</evidence>
<evidence type="ECO:0000256" key="12">
    <source>
        <dbReference type="RuleBase" id="RU003357"/>
    </source>
</evidence>
<keyword evidence="16" id="KW-0675">Receptor</keyword>
<dbReference type="InterPro" id="IPR036942">
    <property type="entry name" value="Beta-barrel_TonB_sf"/>
</dbReference>
<evidence type="ECO:0000256" key="9">
    <source>
        <dbReference type="PROSITE-ProRule" id="PRU01360"/>
    </source>
</evidence>
<keyword evidence="6 10" id="KW-0798">TonB box</keyword>
<evidence type="ECO:0000256" key="1">
    <source>
        <dbReference type="ARBA" id="ARBA00004571"/>
    </source>
</evidence>
<evidence type="ECO:0000256" key="7">
    <source>
        <dbReference type="ARBA" id="ARBA00023136"/>
    </source>
</evidence>
<dbReference type="InterPro" id="IPR000531">
    <property type="entry name" value="Beta-barrel_TonB"/>
</dbReference>
<name>A0ABV7XCF6_9SPHN</name>
<feature type="short sequence motif" description="TonB box" evidence="10">
    <location>
        <begin position="39"/>
        <end position="45"/>
    </location>
</feature>
<feature type="domain" description="TonB-dependent receptor plug" evidence="15">
    <location>
        <begin position="53"/>
        <end position="165"/>
    </location>
</feature>
<evidence type="ECO:0000313" key="17">
    <source>
        <dbReference type="Proteomes" id="UP001595615"/>
    </source>
</evidence>
<gene>
    <name evidence="16" type="ORF">ACFOMD_10125</name>
</gene>
<keyword evidence="8 9" id="KW-0998">Cell outer membrane</keyword>
<evidence type="ECO:0000256" key="6">
    <source>
        <dbReference type="ARBA" id="ARBA00023077"/>
    </source>
</evidence>
<dbReference type="Pfam" id="PF07715">
    <property type="entry name" value="Plug"/>
    <property type="match status" value="1"/>
</dbReference>
<evidence type="ECO:0000259" key="14">
    <source>
        <dbReference type="Pfam" id="PF00593"/>
    </source>
</evidence>
<evidence type="ECO:0000256" key="11">
    <source>
        <dbReference type="PROSITE-ProRule" id="PRU10144"/>
    </source>
</evidence>
<comment type="subcellular location">
    <subcellularLocation>
        <location evidence="1 9">Cell outer membrane</location>
        <topology evidence="1 9">Multi-pass membrane protein</topology>
    </subcellularLocation>
</comment>
<keyword evidence="5 13" id="KW-0732">Signal</keyword>
<evidence type="ECO:0000313" key="16">
    <source>
        <dbReference type="EMBL" id="MFC3712929.1"/>
    </source>
</evidence>
<dbReference type="InterPro" id="IPR037066">
    <property type="entry name" value="Plug_dom_sf"/>
</dbReference>
<feature type="short sequence motif" description="TonB C-terminal box" evidence="11">
    <location>
        <begin position="1020"/>
        <end position="1037"/>
    </location>
</feature>
<accession>A0ABV7XCF6</accession>
<keyword evidence="17" id="KW-1185">Reference proteome</keyword>
<comment type="similarity">
    <text evidence="9 12">Belongs to the TonB-dependent receptor family.</text>
</comment>
<keyword evidence="4 9" id="KW-0812">Transmembrane</keyword>
<dbReference type="PROSITE" id="PS00430">
    <property type="entry name" value="TONB_DEPENDENT_REC_1"/>
    <property type="match status" value="1"/>
</dbReference>
<evidence type="ECO:0000256" key="5">
    <source>
        <dbReference type="ARBA" id="ARBA00022729"/>
    </source>
</evidence>
<evidence type="ECO:0000259" key="15">
    <source>
        <dbReference type="Pfam" id="PF07715"/>
    </source>
</evidence>
<evidence type="ECO:0000256" key="3">
    <source>
        <dbReference type="ARBA" id="ARBA00022452"/>
    </source>
</evidence>
<reference evidence="17" key="1">
    <citation type="journal article" date="2019" name="Int. J. Syst. Evol. Microbiol.">
        <title>The Global Catalogue of Microorganisms (GCM) 10K type strain sequencing project: providing services to taxonomists for standard genome sequencing and annotation.</title>
        <authorList>
            <consortium name="The Broad Institute Genomics Platform"/>
            <consortium name="The Broad Institute Genome Sequencing Center for Infectious Disease"/>
            <person name="Wu L."/>
            <person name="Ma J."/>
        </authorList>
    </citation>
    <scope>NUCLEOTIDE SEQUENCE [LARGE SCALE GENOMIC DNA]</scope>
    <source>
        <strain evidence="17">KCTC 42644</strain>
    </source>
</reference>
<dbReference type="PANTHER" id="PTHR47234:SF2">
    <property type="entry name" value="TONB-DEPENDENT RECEPTOR"/>
    <property type="match status" value="1"/>
</dbReference>
<feature type="signal peptide" evidence="13">
    <location>
        <begin position="1"/>
        <end position="19"/>
    </location>
</feature>
<dbReference type="Proteomes" id="UP001595615">
    <property type="component" value="Unassembled WGS sequence"/>
</dbReference>
<dbReference type="Pfam" id="PF00593">
    <property type="entry name" value="TonB_dep_Rec_b-barrel"/>
    <property type="match status" value="1"/>
</dbReference>
<keyword evidence="2 9" id="KW-0813">Transport</keyword>
<organism evidence="16 17">
    <name type="scientific">Sphingoaurantiacus capsulatus</name>
    <dbReference type="NCBI Taxonomy" id="1771310"/>
    <lineage>
        <taxon>Bacteria</taxon>
        <taxon>Pseudomonadati</taxon>
        <taxon>Pseudomonadota</taxon>
        <taxon>Alphaproteobacteria</taxon>
        <taxon>Sphingomonadales</taxon>
        <taxon>Sphingosinicellaceae</taxon>
        <taxon>Sphingoaurantiacus</taxon>
    </lineage>
</organism>
<dbReference type="InterPro" id="IPR010917">
    <property type="entry name" value="TonB_rcpt_CS"/>
</dbReference>
<dbReference type="PROSITE" id="PS01156">
    <property type="entry name" value="TONB_DEPENDENT_REC_2"/>
    <property type="match status" value="1"/>
</dbReference>
<protein>
    <submittedName>
        <fullName evidence="16">TonB-dependent receptor domain-containing protein</fullName>
    </submittedName>
</protein>
<evidence type="ECO:0000256" key="8">
    <source>
        <dbReference type="ARBA" id="ARBA00023237"/>
    </source>
</evidence>
<dbReference type="InterPro" id="IPR039426">
    <property type="entry name" value="TonB-dep_rcpt-like"/>
</dbReference>
<dbReference type="SUPFAM" id="SSF56935">
    <property type="entry name" value="Porins"/>
    <property type="match status" value="1"/>
</dbReference>
<sequence length="1037" mass="110280">MCSTIVSAMLAVSPAAAFAQETAAADQAEASATSETEETIVVTGSRLVSKNVSSSSPVQTIQDQAFDTLGAVDTVDLVNTLPSVTPDQDTSFANGANGTSTLDLRGLGATRTLVLVNGKRLPPGSPTPGGYASDLNLIPSQLIQRVEIVTGGASAVYGSDAIAGVANFIMKRDFEGLEIDALYGFNQSNNNSAAIQRQLVRAGIEPLSGSTTGNNTYDISAVFGAALGGDRGNVTAYARYLKNDGLNQSERDFSQCALGLFAETEAYCIGAPTGPDPSNFILSPAIPVGGTAANAIPLRGANGAVLLDSAGRPRTSGSFALQQDRSLIEGSNTFNFNPFNPLRRAVERINAGFSGWYNVTDDIEAYLDFGFTKSQSPQIIAPSGGFGSEINRVNCDNPALTSAQRLLICGTASITGPYPRDPDGDGYAQAQLQRRFVEGGPRTDDRTLTNFRVVSGVKGTFAESFKWDVFGQWAETSLDRVQFNQVLKTPLLNALDIVTDPRTNQFACRVTVQGTDPRCVPFTRAYDPTATYDPRLQTYLDAPTLTQGKTSQIMAGGTLQSNLGDFGFVSPLATDGVGLLLGVEHRREELITRPDATAQAGLLLGGSGPLLPADGETKIQEFFLETSIPIVQGKAGFHELAFSGAFRRSDYKSKNNLTGQQGGDFGASTYAFGTTWAPIEPVRLRAQFQRAIRAPNVQELFLPVNTGLSGLTDPCSGFAGSPTPPTRSAADCARSGVLASQYGSVPPAGAQVNVRTGGNPDLEPEVSDTITIGAVIRPPQIRNLSLSVDYFDIKLKGAVATIPASFTLARCLDTAEPEFCSLITRGPDGSLTFRGAEPSFIDATTRNIGGFATSGFDAQINYSHEIGSLGRLLWGYASTYLLSFDTTPVAGAGTTNCVGLYDRQCDTPKFKYRHVVSTTWKTPWNIDIAANWRYQSSVDRIDTINTTTGATVTWKEAGKGAFQGSTLAAQHYADLTAFWNIRENIQVRLGVRNVLDNDPPIVPQFGPSPTFIVEGNTVSGTYEAAGRFIFVGTNVRF</sequence>
<keyword evidence="7 9" id="KW-0472">Membrane</keyword>
<evidence type="ECO:0000256" key="13">
    <source>
        <dbReference type="SAM" id="SignalP"/>
    </source>
</evidence>
<dbReference type="InterPro" id="IPR010916">
    <property type="entry name" value="TonB_box_CS"/>
</dbReference>
<feature type="chain" id="PRO_5046752396" evidence="13">
    <location>
        <begin position="20"/>
        <end position="1037"/>
    </location>
</feature>
<proteinExistence type="inferred from homology"/>
<dbReference type="RefSeq" id="WP_380860774.1">
    <property type="nucleotide sequence ID" value="NZ_JBHRXV010000009.1"/>
</dbReference>
<dbReference type="InterPro" id="IPR012910">
    <property type="entry name" value="Plug_dom"/>
</dbReference>
<evidence type="ECO:0000256" key="2">
    <source>
        <dbReference type="ARBA" id="ARBA00022448"/>
    </source>
</evidence>
<feature type="domain" description="TonB-dependent receptor-like beta-barrel" evidence="14">
    <location>
        <begin position="450"/>
        <end position="994"/>
    </location>
</feature>
<dbReference type="Gene3D" id="2.40.170.20">
    <property type="entry name" value="TonB-dependent receptor, beta-barrel domain"/>
    <property type="match status" value="1"/>
</dbReference>
<keyword evidence="3 9" id="KW-1134">Transmembrane beta strand</keyword>
<evidence type="ECO:0000256" key="10">
    <source>
        <dbReference type="PROSITE-ProRule" id="PRU10143"/>
    </source>
</evidence>